<gene>
    <name evidence="1" type="ORF">SAMN05216277_101226</name>
</gene>
<dbReference type="RefSeq" id="WP_166623240.1">
    <property type="nucleotide sequence ID" value="NZ_FOXI01000001.1"/>
</dbReference>
<sequence>MTYVDALRDAGSLDDHELGELVSPAVAANTVADTLNGHPTDRPDGTGRR</sequence>
<protein>
    <submittedName>
        <fullName evidence="1">Uncharacterized protein</fullName>
    </submittedName>
</protein>
<proteinExistence type="predicted"/>
<dbReference type="AlphaFoldDB" id="A0A1I5MDT2"/>
<organism evidence="1 2">
    <name type="scientific">Halolamina pelagica</name>
    <dbReference type="NCBI Taxonomy" id="699431"/>
    <lineage>
        <taxon>Archaea</taxon>
        <taxon>Methanobacteriati</taxon>
        <taxon>Methanobacteriota</taxon>
        <taxon>Stenosarchaea group</taxon>
        <taxon>Halobacteria</taxon>
        <taxon>Halobacteriales</taxon>
        <taxon>Haloferacaceae</taxon>
    </lineage>
</organism>
<evidence type="ECO:0000313" key="1">
    <source>
        <dbReference type="EMBL" id="SFP07764.1"/>
    </source>
</evidence>
<keyword evidence="2" id="KW-1185">Reference proteome</keyword>
<reference evidence="2" key="1">
    <citation type="submission" date="2016-10" db="EMBL/GenBank/DDBJ databases">
        <authorList>
            <person name="Varghese N."/>
            <person name="Submissions S."/>
        </authorList>
    </citation>
    <scope>NUCLEOTIDE SEQUENCE [LARGE SCALE GENOMIC DNA]</scope>
    <source>
        <strain evidence="2">CGMCC 1.10329</strain>
    </source>
</reference>
<name>A0A1I5MDT2_9EURY</name>
<dbReference type="Proteomes" id="UP000183769">
    <property type="component" value="Unassembled WGS sequence"/>
</dbReference>
<evidence type="ECO:0000313" key="2">
    <source>
        <dbReference type="Proteomes" id="UP000183769"/>
    </source>
</evidence>
<dbReference type="EMBL" id="FOXI01000001">
    <property type="protein sequence ID" value="SFP07764.1"/>
    <property type="molecule type" value="Genomic_DNA"/>
</dbReference>
<accession>A0A1I5MDT2</accession>